<evidence type="ECO:0000256" key="1">
    <source>
        <dbReference type="SAM" id="MobiDB-lite"/>
    </source>
</evidence>
<evidence type="ECO:0000313" key="4">
    <source>
        <dbReference type="Proteomes" id="UP001176940"/>
    </source>
</evidence>
<protein>
    <recommendedName>
        <fullName evidence="2">DUF4456 domain-containing protein</fullName>
    </recommendedName>
</protein>
<organism evidence="3 4">
    <name type="scientific">Ranitomeya imitator</name>
    <name type="common">mimic poison frog</name>
    <dbReference type="NCBI Taxonomy" id="111125"/>
    <lineage>
        <taxon>Eukaryota</taxon>
        <taxon>Metazoa</taxon>
        <taxon>Chordata</taxon>
        <taxon>Craniata</taxon>
        <taxon>Vertebrata</taxon>
        <taxon>Euteleostomi</taxon>
        <taxon>Amphibia</taxon>
        <taxon>Batrachia</taxon>
        <taxon>Anura</taxon>
        <taxon>Neobatrachia</taxon>
        <taxon>Hyloidea</taxon>
        <taxon>Dendrobatidae</taxon>
        <taxon>Dendrobatinae</taxon>
        <taxon>Ranitomeya</taxon>
    </lineage>
</organism>
<keyword evidence="4" id="KW-1185">Reference proteome</keyword>
<proteinExistence type="predicted"/>
<accession>A0ABN9MBV2</accession>
<feature type="region of interest" description="Disordered" evidence="1">
    <location>
        <begin position="1"/>
        <end position="37"/>
    </location>
</feature>
<dbReference type="Pfam" id="PF14644">
    <property type="entry name" value="DUF4456"/>
    <property type="match status" value="1"/>
</dbReference>
<dbReference type="PANTHER" id="PTHR21444:SF14">
    <property type="entry name" value="COILED-COIL DOMAIN-CONTAINING PROTEIN 180"/>
    <property type="match status" value="1"/>
</dbReference>
<dbReference type="InterPro" id="IPR027914">
    <property type="entry name" value="DUF4456"/>
</dbReference>
<name>A0ABN9MBV2_9NEOB</name>
<reference evidence="3" key="1">
    <citation type="submission" date="2023-07" db="EMBL/GenBank/DDBJ databases">
        <authorList>
            <person name="Stuckert A."/>
        </authorList>
    </citation>
    <scope>NUCLEOTIDE SEQUENCE</scope>
</reference>
<dbReference type="EMBL" id="CAUEEQ010059650">
    <property type="protein sequence ID" value="CAJ0964266.1"/>
    <property type="molecule type" value="Genomic_DNA"/>
</dbReference>
<comment type="caution">
    <text evidence="3">The sequence shown here is derived from an EMBL/GenBank/DDBJ whole genome shotgun (WGS) entry which is preliminary data.</text>
</comment>
<sequence length="237" mass="27713">SHQHPPVAPHPPLRPSNGNKKKASSADGESVQVKFSSPSLRKLVKPTRFDKKYQVFGEKKEESENFMGILTSILWESNDHLLYLAEEFYKKERRPIARRDLLQETFEDCADTLVAKLQSYEKQALEYHNNCVLELREQLEQLEKWMSHVPPLVIMSLREENFSFMQNSTNDTRLLFMKELNQSNQTKEDLKNLLRPSLGHPDNSQTLQQICQQEGQRQREEREQIDLNAKHLKVGEL</sequence>
<dbReference type="Proteomes" id="UP001176940">
    <property type="component" value="Unassembled WGS sequence"/>
</dbReference>
<gene>
    <name evidence="3" type="ORF">RIMI_LOCUS19023455</name>
</gene>
<feature type="compositionally biased region" description="Pro residues" evidence="1">
    <location>
        <begin position="1"/>
        <end position="14"/>
    </location>
</feature>
<evidence type="ECO:0000313" key="3">
    <source>
        <dbReference type="EMBL" id="CAJ0964266.1"/>
    </source>
</evidence>
<dbReference type="PANTHER" id="PTHR21444">
    <property type="entry name" value="COILED-COIL DOMAIN-CONTAINING PROTEIN 180"/>
    <property type="match status" value="1"/>
</dbReference>
<evidence type="ECO:0000259" key="2">
    <source>
        <dbReference type="Pfam" id="PF14644"/>
    </source>
</evidence>
<feature type="non-terminal residue" evidence="3">
    <location>
        <position position="1"/>
    </location>
</feature>
<feature type="domain" description="DUF4456" evidence="2">
    <location>
        <begin position="83"/>
        <end position="232"/>
    </location>
</feature>